<dbReference type="Pfam" id="PF00067">
    <property type="entry name" value="p450"/>
    <property type="match status" value="1"/>
</dbReference>
<evidence type="ECO:0000256" key="5">
    <source>
        <dbReference type="ARBA" id="ARBA00023004"/>
    </source>
</evidence>
<dbReference type="OrthoDB" id="4303587at2"/>
<keyword evidence="4 7" id="KW-0560">Oxidoreductase</keyword>
<dbReference type="Proteomes" id="UP000325529">
    <property type="component" value="Chromosome"/>
</dbReference>
<dbReference type="InterPro" id="IPR017972">
    <property type="entry name" value="Cyt_P450_CS"/>
</dbReference>
<keyword evidence="9" id="KW-1185">Reference proteome</keyword>
<dbReference type="PANTHER" id="PTHR46696:SF1">
    <property type="entry name" value="CYTOCHROME P450 YJIB-RELATED"/>
    <property type="match status" value="1"/>
</dbReference>
<dbReference type="GO" id="GO:0020037">
    <property type="term" value="F:heme binding"/>
    <property type="evidence" value="ECO:0007669"/>
    <property type="project" value="InterPro"/>
</dbReference>
<evidence type="ECO:0000256" key="6">
    <source>
        <dbReference type="ARBA" id="ARBA00023033"/>
    </source>
</evidence>
<evidence type="ECO:0000256" key="3">
    <source>
        <dbReference type="ARBA" id="ARBA00022723"/>
    </source>
</evidence>
<protein>
    <submittedName>
        <fullName evidence="8">Cytochrome P450</fullName>
    </submittedName>
</protein>
<evidence type="ECO:0000256" key="4">
    <source>
        <dbReference type="ARBA" id="ARBA00023002"/>
    </source>
</evidence>
<dbReference type="KEGG" id="ska:CP970_21215"/>
<keyword evidence="2 7" id="KW-0349">Heme</keyword>
<dbReference type="InterPro" id="IPR001128">
    <property type="entry name" value="Cyt_P450"/>
</dbReference>
<dbReference type="CDD" id="cd11029">
    <property type="entry name" value="CYP107-like"/>
    <property type="match status" value="1"/>
</dbReference>
<dbReference type="PROSITE" id="PS00086">
    <property type="entry name" value="CYTOCHROME_P450"/>
    <property type="match status" value="1"/>
</dbReference>
<dbReference type="PRINTS" id="PR00359">
    <property type="entry name" value="BP450"/>
</dbReference>
<comment type="similarity">
    <text evidence="1 7">Belongs to the cytochrome P450 family.</text>
</comment>
<dbReference type="PANTHER" id="PTHR46696">
    <property type="entry name" value="P450, PUTATIVE (EUROFUNG)-RELATED"/>
    <property type="match status" value="1"/>
</dbReference>
<keyword evidence="3 7" id="KW-0479">Metal-binding</keyword>
<sequence length="412" mass="45011">MALDGAPDEAIDLLNPAFMADPGPGYARLHRVDPVTRVRLRPGLNPWLVCGYDEAMEVLSDPLFSVDPASTGDSVRDAIAVGRAEEKTALLGRHLLSVDPPDHTRMRRLMSRALTARRMRALEGPIGGFADALLDKLVNLADGGYEFDVLGDYALPLAVEVICELIGIPAADRPRFQEWGALLVRSELQDDAAFDGAADGMAGYFVPLLAARREEPTDDLVSALVSAHGEEQLDDYELISLVYQLFFAGHESSAYLICNAVLRLLRHPDERAALAAEPALVDRLIEEVLRVDGPVKVPTWRFPLRDTELGGRKVRAGEPVLILLGAAGRDPKRFPDPDRFDSGRTGRQHLAFSHGIHHCMGAAVGRTEGRVAVGRLFARFPGLELAVPAESLRWRDNLMMRGVCELPVRVAG</sequence>
<keyword evidence="5 7" id="KW-0408">Iron</keyword>
<dbReference type="InterPro" id="IPR002397">
    <property type="entry name" value="Cyt_P450_B"/>
</dbReference>
<reference evidence="8 9" key="1">
    <citation type="submission" date="2017-09" db="EMBL/GenBank/DDBJ databases">
        <authorList>
            <person name="Lee N."/>
            <person name="Cho B.-K."/>
        </authorList>
    </citation>
    <scope>NUCLEOTIDE SEQUENCE [LARGE SCALE GENOMIC DNA]</scope>
    <source>
        <strain evidence="8 9">ATCC 12853</strain>
    </source>
</reference>
<dbReference type="GO" id="GO:0004497">
    <property type="term" value="F:monooxygenase activity"/>
    <property type="evidence" value="ECO:0007669"/>
    <property type="project" value="UniProtKB-KW"/>
</dbReference>
<keyword evidence="6 7" id="KW-0503">Monooxygenase</keyword>
<dbReference type="AlphaFoldDB" id="A0A5J6GGW4"/>
<accession>A0A5J6GGW4</accession>
<dbReference type="Gene3D" id="1.10.630.10">
    <property type="entry name" value="Cytochrome P450"/>
    <property type="match status" value="1"/>
</dbReference>
<evidence type="ECO:0000313" key="9">
    <source>
        <dbReference type="Proteomes" id="UP000325529"/>
    </source>
</evidence>
<evidence type="ECO:0000256" key="7">
    <source>
        <dbReference type="RuleBase" id="RU000461"/>
    </source>
</evidence>
<gene>
    <name evidence="8" type="ORF">CP970_21215</name>
</gene>
<dbReference type="FunFam" id="1.10.630.10:FF:000018">
    <property type="entry name" value="Cytochrome P450 monooxygenase"/>
    <property type="match status" value="1"/>
</dbReference>
<name>A0A5J6GGW4_STRKN</name>
<organism evidence="8 9">
    <name type="scientific">Streptomyces kanamyceticus</name>
    <dbReference type="NCBI Taxonomy" id="1967"/>
    <lineage>
        <taxon>Bacteria</taxon>
        <taxon>Bacillati</taxon>
        <taxon>Actinomycetota</taxon>
        <taxon>Actinomycetes</taxon>
        <taxon>Kitasatosporales</taxon>
        <taxon>Streptomycetaceae</taxon>
        <taxon>Streptomyces</taxon>
    </lineage>
</organism>
<dbReference type="SUPFAM" id="SSF48264">
    <property type="entry name" value="Cytochrome P450"/>
    <property type="match status" value="1"/>
</dbReference>
<evidence type="ECO:0000256" key="1">
    <source>
        <dbReference type="ARBA" id="ARBA00010617"/>
    </source>
</evidence>
<dbReference type="InterPro" id="IPR036396">
    <property type="entry name" value="Cyt_P450_sf"/>
</dbReference>
<dbReference type="GO" id="GO:0005506">
    <property type="term" value="F:iron ion binding"/>
    <property type="evidence" value="ECO:0007669"/>
    <property type="project" value="InterPro"/>
</dbReference>
<dbReference type="GO" id="GO:0016705">
    <property type="term" value="F:oxidoreductase activity, acting on paired donors, with incorporation or reduction of molecular oxygen"/>
    <property type="evidence" value="ECO:0007669"/>
    <property type="project" value="InterPro"/>
</dbReference>
<evidence type="ECO:0000256" key="2">
    <source>
        <dbReference type="ARBA" id="ARBA00022617"/>
    </source>
</evidence>
<dbReference type="RefSeq" id="WP_055553446.1">
    <property type="nucleotide sequence ID" value="NZ_CP023699.1"/>
</dbReference>
<proteinExistence type="inferred from homology"/>
<evidence type="ECO:0000313" key="8">
    <source>
        <dbReference type="EMBL" id="QEU93098.1"/>
    </source>
</evidence>
<dbReference type="EMBL" id="CP023699">
    <property type="protein sequence ID" value="QEU93098.1"/>
    <property type="molecule type" value="Genomic_DNA"/>
</dbReference>